<reference evidence="2" key="2">
    <citation type="submission" date="2024-04" db="EMBL/GenBank/DDBJ databases">
        <authorList>
            <person name="Chen Y."/>
            <person name="Shah S."/>
            <person name="Dougan E. K."/>
            <person name="Thang M."/>
            <person name="Chan C."/>
        </authorList>
    </citation>
    <scope>NUCLEOTIDE SEQUENCE [LARGE SCALE GENOMIC DNA]</scope>
</reference>
<protein>
    <submittedName>
        <fullName evidence="1">Uncharacterized protein</fullName>
    </submittedName>
</protein>
<evidence type="ECO:0000313" key="1">
    <source>
        <dbReference type="EMBL" id="CAI4014837.1"/>
    </source>
</evidence>
<evidence type="ECO:0000313" key="2">
    <source>
        <dbReference type="EMBL" id="CAL1168212.1"/>
    </source>
</evidence>
<dbReference type="Proteomes" id="UP001152797">
    <property type="component" value="Unassembled WGS sequence"/>
</dbReference>
<dbReference type="OrthoDB" id="10664304at2759"/>
<reference evidence="1" key="1">
    <citation type="submission" date="2022-10" db="EMBL/GenBank/DDBJ databases">
        <authorList>
            <person name="Chen Y."/>
            <person name="Dougan E. K."/>
            <person name="Chan C."/>
            <person name="Rhodes N."/>
            <person name="Thang M."/>
        </authorList>
    </citation>
    <scope>NUCLEOTIDE SEQUENCE</scope>
</reference>
<comment type="caution">
    <text evidence="1">The sequence shown here is derived from an EMBL/GenBank/DDBJ whole genome shotgun (WGS) entry which is preliminary data.</text>
</comment>
<evidence type="ECO:0000313" key="3">
    <source>
        <dbReference type="Proteomes" id="UP001152797"/>
    </source>
</evidence>
<dbReference type="AlphaFoldDB" id="A0A9P1DSU3"/>
<proteinExistence type="predicted"/>
<dbReference type="EMBL" id="CAMXCT010006502">
    <property type="protein sequence ID" value="CAI4014837.1"/>
    <property type="molecule type" value="Genomic_DNA"/>
</dbReference>
<organism evidence="1">
    <name type="scientific">Cladocopium goreaui</name>
    <dbReference type="NCBI Taxonomy" id="2562237"/>
    <lineage>
        <taxon>Eukaryota</taxon>
        <taxon>Sar</taxon>
        <taxon>Alveolata</taxon>
        <taxon>Dinophyceae</taxon>
        <taxon>Suessiales</taxon>
        <taxon>Symbiodiniaceae</taxon>
        <taxon>Cladocopium</taxon>
    </lineage>
</organism>
<accession>A0A9P1DSU3</accession>
<gene>
    <name evidence="1" type="ORF">C1SCF055_LOCUS39706</name>
</gene>
<sequence length="623" mass="69002">MTVRRSQLQGSEKALCPFPVPRDGIFSSHKKVGSRQRRKIAFDRGFHVVIMALNFWHADCNFVPSQELAKIPSPAQTRCLVNMRKLLKAYGSCEDEVSVPSSGRRSTTLTSQLADLCEFLTWQGASGDSYRFWALGSFTVLAASVASTAGGQTRICHDLKKARTCQLCNCSSSDESPLDYVGEEIFPEASGRVPWRSYDKAKAQDGGSHIQLCFLLQNFGMHHSWGFPCPSYSLALGALEIKPSFERFSVCISDWKDFYHQFESTPQRTKTNMCFPPLLASDLEGTSALASWTFSRSKKGRPKYDRLKHGDFLDRFGLLCGKEDSSQDLFLRACFASLPQGDALGVEFAVDSHQALIQSHDIINDHTELRADRVFRGLRDAVGLVIDDFYAVPVVSTEATAGVEKSWATQKMEKAQQVYKAEGLLGPEEKDVYDAAFAKVTGAELNSSDAVRALGLATLGSPWKKRLSLSFLSLTLAQLGWTTGSLHLCLLGGWVHSLLNRRPMMSILSESFHLVASSDVNQDKPKVTKLPRKVALELVLFAVLSPLMVSDLSAELSSTVYATDASDAGGSYVCTHVWQDVARALWRTGRKRGGYVRMQTREEGMMRKLDFMDEHAEEEGSTC</sequence>
<dbReference type="EMBL" id="CAMXCT030006502">
    <property type="protein sequence ID" value="CAL4802149.1"/>
    <property type="molecule type" value="Genomic_DNA"/>
</dbReference>
<keyword evidence="3" id="KW-1185">Reference proteome</keyword>
<dbReference type="EMBL" id="CAMXCT020006502">
    <property type="protein sequence ID" value="CAL1168212.1"/>
    <property type="molecule type" value="Genomic_DNA"/>
</dbReference>
<name>A0A9P1DSU3_9DINO</name>